<comment type="caution">
    <text evidence="2">The sequence shown here is derived from an EMBL/GenBank/DDBJ whole genome shotgun (WGS) entry which is preliminary data.</text>
</comment>
<evidence type="ECO:0000256" key="1">
    <source>
        <dbReference type="SAM" id="Phobius"/>
    </source>
</evidence>
<dbReference type="Proteomes" id="UP001142810">
    <property type="component" value="Unassembled WGS sequence"/>
</dbReference>
<gene>
    <name evidence="2" type="ORF">OPS25_02460</name>
</gene>
<keyword evidence="1" id="KW-1133">Transmembrane helix</keyword>
<accession>A0ABT3P3M6</accession>
<dbReference type="Pfam" id="PF07963">
    <property type="entry name" value="N_methyl"/>
    <property type="match status" value="1"/>
</dbReference>
<feature type="transmembrane region" description="Helical" evidence="1">
    <location>
        <begin position="12"/>
        <end position="35"/>
    </location>
</feature>
<keyword evidence="3" id="KW-1185">Reference proteome</keyword>
<keyword evidence="1" id="KW-0812">Transmembrane</keyword>
<reference evidence="2" key="1">
    <citation type="submission" date="2022-11" db="EMBL/GenBank/DDBJ databases">
        <title>Alteromonas sp. nov., isolated from sea water of the Qingdao.</title>
        <authorList>
            <person name="Wang Q."/>
        </authorList>
    </citation>
    <scope>NUCLEOTIDE SEQUENCE</scope>
    <source>
        <strain evidence="2">ASW11-7</strain>
    </source>
</reference>
<keyword evidence="1" id="KW-0472">Membrane</keyword>
<name>A0ABT3P3M6_9ALTE</name>
<organism evidence="2 3">
    <name type="scientific">Alteromonas aquimaris</name>
    <dbReference type="NCBI Taxonomy" id="2998417"/>
    <lineage>
        <taxon>Bacteria</taxon>
        <taxon>Pseudomonadati</taxon>
        <taxon>Pseudomonadota</taxon>
        <taxon>Gammaproteobacteria</taxon>
        <taxon>Alteromonadales</taxon>
        <taxon>Alteromonadaceae</taxon>
        <taxon>Alteromonas/Salinimonas group</taxon>
        <taxon>Alteromonas</taxon>
    </lineage>
</organism>
<evidence type="ECO:0000313" key="2">
    <source>
        <dbReference type="EMBL" id="MCW8107363.1"/>
    </source>
</evidence>
<dbReference type="NCBIfam" id="TIGR02532">
    <property type="entry name" value="IV_pilin_GFxxxE"/>
    <property type="match status" value="1"/>
</dbReference>
<dbReference type="EMBL" id="JAPFRD010000002">
    <property type="protein sequence ID" value="MCW8107363.1"/>
    <property type="molecule type" value="Genomic_DNA"/>
</dbReference>
<evidence type="ECO:0000313" key="3">
    <source>
        <dbReference type="Proteomes" id="UP001142810"/>
    </source>
</evidence>
<proteinExistence type="predicted"/>
<protein>
    <submittedName>
        <fullName evidence="2">Prepilin-type N-terminal cleavage/methylation domain-containing protein</fullName>
    </submittedName>
</protein>
<dbReference type="RefSeq" id="WP_265616058.1">
    <property type="nucleotide sequence ID" value="NZ_JAPFRD010000002.1"/>
</dbReference>
<sequence length="204" mass="21780">MTHSVRQSGVGLIEILITLVILAIGLLGVASLQFVGSFANKDAISRTQSELVAQQVAERLRAAARAATVGDGLVVHNDYFSADTYNFAKLSCSGGSHPYKCFCLSRPADVPNCEDGECNEAEMAEYDGWSLSCSAVQTNPLTVLSVSCNDNKAGDPDVCSAGSRVEIMLQWPVSSSANRQYTLNNRCNPAEGDSFACVFKDITL</sequence>
<dbReference type="InterPro" id="IPR012902">
    <property type="entry name" value="N_methyl_site"/>
</dbReference>